<evidence type="ECO:0000259" key="7">
    <source>
        <dbReference type="PROSITE" id="PS50110"/>
    </source>
</evidence>
<sequence length="206" mass="22722">MIRILVVDDHPVVREGLVAILSTQADFAVVGEASDGRQALALCQQLQPDLLLLDLELPELDGVAVLEQLNLATAELRVLVFTAFDTDERIIGAVRAGAQGYLLKGAPRDELFAAIRLIYAGGSTLHPLIASKLLRQVQRDTSLVELTPREHEVLQHLAQGFANKQIAYTLNITERTVKFHLNSIFQKLGAHNRTEAVSIAYERQLI</sequence>
<dbReference type="EMBL" id="LGKP01000046">
    <property type="protein sequence ID" value="KPL79487.1"/>
    <property type="molecule type" value="Genomic_DNA"/>
</dbReference>
<organism evidence="8 9">
    <name type="scientific">Herpetosiphon geysericola</name>
    <dbReference type="NCBI Taxonomy" id="70996"/>
    <lineage>
        <taxon>Bacteria</taxon>
        <taxon>Bacillati</taxon>
        <taxon>Chloroflexota</taxon>
        <taxon>Chloroflexia</taxon>
        <taxon>Herpetosiphonales</taxon>
        <taxon>Herpetosiphonaceae</taxon>
        <taxon>Herpetosiphon</taxon>
    </lineage>
</organism>
<dbReference type="SMART" id="SM00448">
    <property type="entry name" value="REC"/>
    <property type="match status" value="1"/>
</dbReference>
<dbReference type="FunFam" id="1.10.10.10:FF:000153">
    <property type="entry name" value="LuxR family transcriptional regulator"/>
    <property type="match status" value="1"/>
</dbReference>
<dbReference type="InterPro" id="IPR000792">
    <property type="entry name" value="Tscrpt_reg_LuxR_C"/>
</dbReference>
<gene>
    <name evidence="8" type="ORF">SE18_26385</name>
</gene>
<feature type="domain" description="Response regulatory" evidence="7">
    <location>
        <begin position="3"/>
        <end position="119"/>
    </location>
</feature>
<dbReference type="Proteomes" id="UP000050277">
    <property type="component" value="Unassembled WGS sequence"/>
</dbReference>
<dbReference type="Gene3D" id="3.40.50.2300">
    <property type="match status" value="1"/>
</dbReference>
<dbReference type="GO" id="GO:0003677">
    <property type="term" value="F:DNA binding"/>
    <property type="evidence" value="ECO:0007669"/>
    <property type="project" value="UniProtKB-KW"/>
</dbReference>
<evidence type="ECO:0000313" key="8">
    <source>
        <dbReference type="EMBL" id="KPL79487.1"/>
    </source>
</evidence>
<dbReference type="PROSITE" id="PS00622">
    <property type="entry name" value="HTH_LUXR_1"/>
    <property type="match status" value="1"/>
</dbReference>
<keyword evidence="3" id="KW-0238">DNA-binding</keyword>
<dbReference type="STRING" id="70996.SE18_26385"/>
<dbReference type="PROSITE" id="PS50043">
    <property type="entry name" value="HTH_LUXR_2"/>
    <property type="match status" value="1"/>
</dbReference>
<dbReference type="PROSITE" id="PS50110">
    <property type="entry name" value="RESPONSE_REGULATORY"/>
    <property type="match status" value="1"/>
</dbReference>
<dbReference type="InterPro" id="IPR058245">
    <property type="entry name" value="NreC/VraR/RcsB-like_REC"/>
</dbReference>
<dbReference type="Pfam" id="PF00196">
    <property type="entry name" value="GerE"/>
    <property type="match status" value="1"/>
</dbReference>
<dbReference type="PANTHER" id="PTHR43214">
    <property type="entry name" value="TWO-COMPONENT RESPONSE REGULATOR"/>
    <property type="match status" value="1"/>
</dbReference>
<dbReference type="SMART" id="SM00421">
    <property type="entry name" value="HTH_LUXR"/>
    <property type="match status" value="1"/>
</dbReference>
<feature type="domain" description="HTH luxR-type" evidence="6">
    <location>
        <begin position="139"/>
        <end position="204"/>
    </location>
</feature>
<dbReference type="GO" id="GO:0006355">
    <property type="term" value="P:regulation of DNA-templated transcription"/>
    <property type="evidence" value="ECO:0007669"/>
    <property type="project" value="InterPro"/>
</dbReference>
<dbReference type="InterPro" id="IPR011006">
    <property type="entry name" value="CheY-like_superfamily"/>
</dbReference>
<evidence type="ECO:0000256" key="4">
    <source>
        <dbReference type="ARBA" id="ARBA00023163"/>
    </source>
</evidence>
<dbReference type="SUPFAM" id="SSF46894">
    <property type="entry name" value="C-terminal effector domain of the bipartite response regulators"/>
    <property type="match status" value="1"/>
</dbReference>
<dbReference type="SUPFAM" id="SSF52172">
    <property type="entry name" value="CheY-like"/>
    <property type="match status" value="1"/>
</dbReference>
<evidence type="ECO:0000256" key="3">
    <source>
        <dbReference type="ARBA" id="ARBA00023125"/>
    </source>
</evidence>
<feature type="modified residue" description="4-aspartylphosphate" evidence="5">
    <location>
        <position position="54"/>
    </location>
</feature>
<keyword evidence="2" id="KW-0805">Transcription regulation</keyword>
<dbReference type="AlphaFoldDB" id="A0A0P6X9F9"/>
<keyword evidence="1 5" id="KW-0597">Phosphoprotein</keyword>
<evidence type="ECO:0000256" key="5">
    <source>
        <dbReference type="PROSITE-ProRule" id="PRU00169"/>
    </source>
</evidence>
<dbReference type="CDD" id="cd06170">
    <property type="entry name" value="LuxR_C_like"/>
    <property type="match status" value="1"/>
</dbReference>
<dbReference type="OrthoDB" id="9780153at2"/>
<keyword evidence="4" id="KW-0804">Transcription</keyword>
<reference evidence="8 9" key="1">
    <citation type="submission" date="2015-07" db="EMBL/GenBank/DDBJ databases">
        <title>Whole genome sequence of Herpetosiphon geysericola DSM 7119.</title>
        <authorList>
            <person name="Hemp J."/>
            <person name="Ward L.M."/>
            <person name="Pace L.A."/>
            <person name="Fischer W.W."/>
        </authorList>
    </citation>
    <scope>NUCLEOTIDE SEQUENCE [LARGE SCALE GENOMIC DNA]</scope>
    <source>
        <strain evidence="8 9">DSM 7119</strain>
    </source>
</reference>
<dbReference type="InterPro" id="IPR001789">
    <property type="entry name" value="Sig_transdc_resp-reg_receiver"/>
</dbReference>
<dbReference type="RefSeq" id="WP_054537456.1">
    <property type="nucleotide sequence ID" value="NZ_LGKP01000046.1"/>
</dbReference>
<evidence type="ECO:0000256" key="2">
    <source>
        <dbReference type="ARBA" id="ARBA00023015"/>
    </source>
</evidence>
<dbReference type="CDD" id="cd17535">
    <property type="entry name" value="REC_NarL-like"/>
    <property type="match status" value="1"/>
</dbReference>
<dbReference type="PRINTS" id="PR00038">
    <property type="entry name" value="HTHLUXR"/>
</dbReference>
<accession>A0A0P6X9F9</accession>
<evidence type="ECO:0000256" key="1">
    <source>
        <dbReference type="ARBA" id="ARBA00022553"/>
    </source>
</evidence>
<protein>
    <submittedName>
        <fullName evidence="8">LuxR family transcriptional regulator</fullName>
    </submittedName>
</protein>
<comment type="caution">
    <text evidence="8">The sequence shown here is derived from an EMBL/GenBank/DDBJ whole genome shotgun (WGS) entry which is preliminary data.</text>
</comment>
<dbReference type="GO" id="GO:0000160">
    <property type="term" value="P:phosphorelay signal transduction system"/>
    <property type="evidence" value="ECO:0007669"/>
    <property type="project" value="InterPro"/>
</dbReference>
<dbReference type="Pfam" id="PF00072">
    <property type="entry name" value="Response_reg"/>
    <property type="match status" value="1"/>
</dbReference>
<keyword evidence="9" id="KW-1185">Reference proteome</keyword>
<evidence type="ECO:0000313" key="9">
    <source>
        <dbReference type="Proteomes" id="UP000050277"/>
    </source>
</evidence>
<dbReference type="PANTHER" id="PTHR43214:SF43">
    <property type="entry name" value="TWO-COMPONENT RESPONSE REGULATOR"/>
    <property type="match status" value="1"/>
</dbReference>
<dbReference type="InterPro" id="IPR039420">
    <property type="entry name" value="WalR-like"/>
</dbReference>
<evidence type="ECO:0000259" key="6">
    <source>
        <dbReference type="PROSITE" id="PS50043"/>
    </source>
</evidence>
<name>A0A0P6X9F9_9CHLR</name>
<dbReference type="InterPro" id="IPR016032">
    <property type="entry name" value="Sig_transdc_resp-reg_C-effctor"/>
</dbReference>
<proteinExistence type="predicted"/>